<keyword evidence="4" id="KW-0378">Hydrolase</keyword>
<dbReference type="InterPro" id="IPR036440">
    <property type="entry name" value="Peptidase_C15-like_sf"/>
</dbReference>
<evidence type="ECO:0000256" key="5">
    <source>
        <dbReference type="ARBA" id="ARBA00022807"/>
    </source>
</evidence>
<keyword evidence="7" id="KW-1185">Reference proteome</keyword>
<keyword evidence="5" id="KW-0788">Thiol protease</keyword>
<dbReference type="FunFam" id="3.40.630.20:FF:000008">
    <property type="entry name" value="Pyroglutamyl-peptidase 1"/>
    <property type="match status" value="1"/>
</dbReference>
<dbReference type="InterPro" id="IPR033694">
    <property type="entry name" value="PGPEP1_Cys_AS"/>
</dbReference>
<organism evidence="7 9">
    <name type="scientific">Crassostrea virginica</name>
    <name type="common">Eastern oyster</name>
    <dbReference type="NCBI Taxonomy" id="6565"/>
    <lineage>
        <taxon>Eukaryota</taxon>
        <taxon>Metazoa</taxon>
        <taxon>Spiralia</taxon>
        <taxon>Lophotrochozoa</taxon>
        <taxon>Mollusca</taxon>
        <taxon>Bivalvia</taxon>
        <taxon>Autobranchia</taxon>
        <taxon>Pteriomorphia</taxon>
        <taxon>Ostreida</taxon>
        <taxon>Ostreoidea</taxon>
        <taxon>Ostreidae</taxon>
        <taxon>Crassostrea</taxon>
    </lineage>
</organism>
<reference evidence="8 9" key="1">
    <citation type="submission" date="2025-04" db="UniProtKB">
        <authorList>
            <consortium name="RefSeq"/>
        </authorList>
    </citation>
    <scope>IDENTIFICATION</scope>
    <source>
        <tissue evidence="8 9">Whole sample</tissue>
    </source>
</reference>
<dbReference type="SUPFAM" id="SSF53182">
    <property type="entry name" value="Pyrrolidone carboxyl peptidase (pyroglutamate aminopeptidase)"/>
    <property type="match status" value="1"/>
</dbReference>
<comment type="similarity">
    <text evidence="1">Belongs to the peptidase C15 family.</text>
</comment>
<dbReference type="OrthoDB" id="407146at2759"/>
<dbReference type="KEGG" id="cvn:111128253"/>
<feature type="active site" evidence="6">
    <location>
        <position position="156"/>
    </location>
</feature>
<evidence type="ECO:0000256" key="4">
    <source>
        <dbReference type="ARBA" id="ARBA00022801"/>
    </source>
</evidence>
<dbReference type="PRINTS" id="PR00706">
    <property type="entry name" value="PYROGLUPTASE"/>
</dbReference>
<dbReference type="RefSeq" id="XP_022329489.1">
    <property type="nucleotide sequence ID" value="XM_022473781.1"/>
</dbReference>
<dbReference type="EC" id="3.4.19.3" evidence="6"/>
<evidence type="ECO:0000256" key="2">
    <source>
        <dbReference type="ARBA" id="ARBA00022490"/>
    </source>
</evidence>
<dbReference type="Pfam" id="PF01470">
    <property type="entry name" value="Peptidase_C15"/>
    <property type="match status" value="1"/>
</dbReference>
<dbReference type="InterPro" id="IPR016125">
    <property type="entry name" value="Peptidase_C15-like"/>
</dbReference>
<dbReference type="GeneID" id="111128253"/>
<dbReference type="PROSITE" id="PS01334">
    <property type="entry name" value="PYRASE_CYS"/>
    <property type="match status" value="1"/>
</dbReference>
<name>A0A8B8DPJ1_CRAVI</name>
<dbReference type="Gene3D" id="3.40.630.20">
    <property type="entry name" value="Peptidase C15, pyroglutamyl peptidase I-like"/>
    <property type="match status" value="1"/>
</dbReference>
<dbReference type="GO" id="GO:0006508">
    <property type="term" value="P:proteolysis"/>
    <property type="evidence" value="ECO:0007669"/>
    <property type="project" value="UniProtKB-KW"/>
</dbReference>
<proteinExistence type="inferred from homology"/>
<evidence type="ECO:0000313" key="7">
    <source>
        <dbReference type="Proteomes" id="UP000694844"/>
    </source>
</evidence>
<evidence type="ECO:0000313" key="8">
    <source>
        <dbReference type="RefSeq" id="XP_022329339.1"/>
    </source>
</evidence>
<dbReference type="PIRSF" id="PIRSF015592">
    <property type="entry name" value="Prld-crbxl_pptds"/>
    <property type="match status" value="1"/>
</dbReference>
<accession>A0A8B8DPJ1</accession>
<dbReference type="RefSeq" id="XP_022329339.1">
    <property type="nucleotide sequence ID" value="XM_022473631.1"/>
</dbReference>
<dbReference type="GO" id="GO:0005829">
    <property type="term" value="C:cytosol"/>
    <property type="evidence" value="ECO:0007669"/>
    <property type="project" value="InterPro"/>
</dbReference>
<evidence type="ECO:0000313" key="9">
    <source>
        <dbReference type="RefSeq" id="XP_022329489.1"/>
    </source>
</evidence>
<dbReference type="PANTHER" id="PTHR23402">
    <property type="entry name" value="PROTEASE FAMILY C15 PYROGLUTAMYL-PEPTIDASE I-RELATED"/>
    <property type="match status" value="1"/>
</dbReference>
<keyword evidence="2" id="KW-0963">Cytoplasm</keyword>
<dbReference type="KEGG" id="cvn:111128158"/>
<sequence>MTDKQDMGSENRPSVLITGFGPFGEHSINASWIAVQNVKKRNLLADLDVHIQEIPVDYQEVSQVVPALWKQKNPQLVVHVGVSGLANKITLEQQGHNAGYHRKDVKGQTPPKECCREEGEECLSAGIDMSRISEEINKAENELQAEVSHDAGRYLCDFSFYVSLSIDKSRCAFIHVPPLNQPYTEDQLGEGLALAIRAMLRQLSEQRDSNKAL</sequence>
<dbReference type="InterPro" id="IPR000816">
    <property type="entry name" value="Peptidase_C15"/>
</dbReference>
<evidence type="ECO:0000256" key="6">
    <source>
        <dbReference type="PROSITE-ProRule" id="PRU10077"/>
    </source>
</evidence>
<keyword evidence="3" id="KW-0645">Protease</keyword>
<evidence type="ECO:0000256" key="3">
    <source>
        <dbReference type="ARBA" id="ARBA00022670"/>
    </source>
</evidence>
<dbReference type="PANTHER" id="PTHR23402:SF1">
    <property type="entry name" value="PYROGLUTAMYL-PEPTIDASE I"/>
    <property type="match status" value="1"/>
</dbReference>
<gene>
    <name evidence="9" type="primary">LOC111128253</name>
    <name evidence="8" type="synonym">LOC111128158</name>
</gene>
<dbReference type="AlphaFoldDB" id="A0A8B8DPJ1"/>
<evidence type="ECO:0000256" key="1">
    <source>
        <dbReference type="ARBA" id="ARBA00006641"/>
    </source>
</evidence>
<dbReference type="CDD" id="cd00501">
    <property type="entry name" value="Peptidase_C15"/>
    <property type="match status" value="1"/>
</dbReference>
<protein>
    <recommendedName>
        <fullName evidence="6">Pyroglutamyl-peptidase I</fullName>
        <ecNumber evidence="6">3.4.19.3</ecNumber>
    </recommendedName>
</protein>
<dbReference type="GO" id="GO:0016920">
    <property type="term" value="F:pyroglutamyl-peptidase activity"/>
    <property type="evidence" value="ECO:0007669"/>
    <property type="project" value="UniProtKB-EC"/>
</dbReference>
<dbReference type="Proteomes" id="UP000694844">
    <property type="component" value="Chromosome 4"/>
</dbReference>
<comment type="catalytic activity">
    <reaction evidence="6">
        <text>Release of an N-terminal pyroglutamyl group from a polypeptide, the second amino acid generally not being Pro.</text>
        <dbReference type="EC" id="3.4.19.3"/>
    </reaction>
</comment>